<organism evidence="1">
    <name type="scientific">uncultured Caudovirales phage</name>
    <dbReference type="NCBI Taxonomy" id="2100421"/>
    <lineage>
        <taxon>Viruses</taxon>
        <taxon>Duplodnaviria</taxon>
        <taxon>Heunggongvirae</taxon>
        <taxon>Uroviricota</taxon>
        <taxon>Caudoviricetes</taxon>
        <taxon>Peduoviridae</taxon>
        <taxon>Maltschvirus</taxon>
        <taxon>Maltschvirus maltsch</taxon>
    </lineage>
</organism>
<name>A0A6J5NH26_9CAUD</name>
<gene>
    <name evidence="1" type="ORF">UFOVP713_48</name>
</gene>
<dbReference type="EMBL" id="LR796676">
    <property type="protein sequence ID" value="CAB4159060.1"/>
    <property type="molecule type" value="Genomic_DNA"/>
</dbReference>
<accession>A0A6J5NH26</accession>
<proteinExistence type="predicted"/>
<protein>
    <submittedName>
        <fullName evidence="1">Uncharacterized protein</fullName>
    </submittedName>
</protein>
<evidence type="ECO:0000313" key="1">
    <source>
        <dbReference type="EMBL" id="CAB4159060.1"/>
    </source>
</evidence>
<reference evidence="1" key="1">
    <citation type="submission" date="2020-04" db="EMBL/GenBank/DDBJ databases">
        <authorList>
            <person name="Chiriac C."/>
            <person name="Salcher M."/>
            <person name="Ghai R."/>
            <person name="Kavagutti S V."/>
        </authorList>
    </citation>
    <scope>NUCLEOTIDE SEQUENCE</scope>
</reference>
<sequence>MIYRYTEQYTRYNNLTDEELFAICDDHYANDLIVELRQRLEKASDEARRIEGLLHAECPKCEADLSDIY</sequence>